<protein>
    <submittedName>
        <fullName evidence="1">Uncharacterized protein</fullName>
    </submittedName>
</protein>
<dbReference type="AlphaFoldDB" id="A0AAN6RHE1"/>
<keyword evidence="2" id="KW-1185">Reference proteome</keyword>
<organism evidence="1 2">
    <name type="scientific">Pseudopithomyces chartarum</name>
    <dbReference type="NCBI Taxonomy" id="1892770"/>
    <lineage>
        <taxon>Eukaryota</taxon>
        <taxon>Fungi</taxon>
        <taxon>Dikarya</taxon>
        <taxon>Ascomycota</taxon>
        <taxon>Pezizomycotina</taxon>
        <taxon>Dothideomycetes</taxon>
        <taxon>Pleosporomycetidae</taxon>
        <taxon>Pleosporales</taxon>
        <taxon>Massarineae</taxon>
        <taxon>Didymosphaeriaceae</taxon>
        <taxon>Pseudopithomyces</taxon>
    </lineage>
</organism>
<proteinExistence type="predicted"/>
<comment type="caution">
    <text evidence="1">The sequence shown here is derived from an EMBL/GenBank/DDBJ whole genome shotgun (WGS) entry which is preliminary data.</text>
</comment>
<accession>A0AAN6RHE1</accession>
<evidence type="ECO:0000313" key="1">
    <source>
        <dbReference type="EMBL" id="KAK3210288.1"/>
    </source>
</evidence>
<gene>
    <name evidence="1" type="ORF">GRF29_44g2201697</name>
</gene>
<dbReference type="EMBL" id="WVTA01000005">
    <property type="protein sequence ID" value="KAK3210288.1"/>
    <property type="molecule type" value="Genomic_DNA"/>
</dbReference>
<evidence type="ECO:0000313" key="2">
    <source>
        <dbReference type="Proteomes" id="UP001280581"/>
    </source>
</evidence>
<reference evidence="1 2" key="1">
    <citation type="submission" date="2021-02" db="EMBL/GenBank/DDBJ databases">
        <title>Genome assembly of Pseudopithomyces chartarum.</title>
        <authorList>
            <person name="Jauregui R."/>
            <person name="Singh J."/>
            <person name="Voisey C."/>
        </authorList>
    </citation>
    <scope>NUCLEOTIDE SEQUENCE [LARGE SCALE GENOMIC DNA]</scope>
    <source>
        <strain evidence="1 2">AGR01</strain>
    </source>
</reference>
<name>A0AAN6RHE1_9PLEO</name>
<dbReference type="Proteomes" id="UP001280581">
    <property type="component" value="Unassembled WGS sequence"/>
</dbReference>
<sequence>MTWLHFPGLSATINSILVNVDLRLREPFNYEGQFQAPHDHELVHLIEDVPESFAVQLFDYIAILLKTLANLLSCGDPQFRLLYTENLVLNFRTPTTVVRGLEAPRAEQRRVNVDPDEADDLLDTMQATLKSNAKAFQAFAASQCDLLSPLIQIGSLEFATKGAVWAHGHNMILAQNDFQWLQY</sequence>